<dbReference type="InterPro" id="IPR008278">
    <property type="entry name" value="4-PPantetheinyl_Trfase_dom"/>
</dbReference>
<dbReference type="EMBL" id="BAABLN010000008">
    <property type="protein sequence ID" value="GAA4693311.1"/>
    <property type="molecule type" value="Genomic_DNA"/>
</dbReference>
<proteinExistence type="predicted"/>
<dbReference type="InterPro" id="IPR041354">
    <property type="entry name" value="4PPT_N"/>
</dbReference>
<evidence type="ECO:0000259" key="4">
    <source>
        <dbReference type="Pfam" id="PF17837"/>
    </source>
</evidence>
<dbReference type="GO" id="GO:0016740">
    <property type="term" value="F:transferase activity"/>
    <property type="evidence" value="ECO:0007669"/>
    <property type="project" value="UniProtKB-KW"/>
</dbReference>
<feature type="region of interest" description="Disordered" evidence="2">
    <location>
        <begin position="1"/>
        <end position="22"/>
    </location>
</feature>
<feature type="domain" description="4'-phosphopantetheinyl transferase" evidence="3">
    <location>
        <begin position="125"/>
        <end position="206"/>
    </location>
</feature>
<dbReference type="InterPro" id="IPR037143">
    <property type="entry name" value="4-PPantetheinyl_Trfase_dom_sf"/>
</dbReference>
<feature type="domain" description="4'-phosphopantetheinyl transferase N-terminal" evidence="4">
    <location>
        <begin position="52"/>
        <end position="118"/>
    </location>
</feature>
<gene>
    <name evidence="5" type="ORF">GCM10025781_08410</name>
</gene>
<evidence type="ECO:0000259" key="3">
    <source>
        <dbReference type="Pfam" id="PF01648"/>
    </source>
</evidence>
<keyword evidence="6" id="KW-1185">Reference proteome</keyword>
<dbReference type="SUPFAM" id="SSF56214">
    <property type="entry name" value="4'-phosphopantetheinyl transferase"/>
    <property type="match status" value="1"/>
</dbReference>
<evidence type="ECO:0000313" key="6">
    <source>
        <dbReference type="Proteomes" id="UP001501446"/>
    </source>
</evidence>
<comment type="caution">
    <text evidence="5">The sequence shown here is derived from an EMBL/GenBank/DDBJ whole genome shotgun (WGS) entry which is preliminary data.</text>
</comment>
<organism evidence="5 6">
    <name type="scientific">Kocuria gwangalliensis</name>
    <dbReference type="NCBI Taxonomy" id="501592"/>
    <lineage>
        <taxon>Bacteria</taxon>
        <taxon>Bacillati</taxon>
        <taxon>Actinomycetota</taxon>
        <taxon>Actinomycetes</taxon>
        <taxon>Micrococcales</taxon>
        <taxon>Micrococcaceae</taxon>
        <taxon>Kocuria</taxon>
    </lineage>
</organism>
<evidence type="ECO:0000256" key="2">
    <source>
        <dbReference type="SAM" id="MobiDB-lite"/>
    </source>
</evidence>
<dbReference type="InterPro" id="IPR003542">
    <property type="entry name" value="Enbac_synth_compD-like"/>
</dbReference>
<dbReference type="Pfam" id="PF17837">
    <property type="entry name" value="4PPT_N"/>
    <property type="match status" value="1"/>
</dbReference>
<protein>
    <submittedName>
        <fullName evidence="5">4'-phosphopantetheinyl transferase superfamily protein</fullName>
    </submittedName>
</protein>
<dbReference type="Pfam" id="PF01648">
    <property type="entry name" value="ACPS"/>
    <property type="match status" value="1"/>
</dbReference>
<reference evidence="6" key="1">
    <citation type="journal article" date="2019" name="Int. J. Syst. Evol. Microbiol.">
        <title>The Global Catalogue of Microorganisms (GCM) 10K type strain sequencing project: providing services to taxonomists for standard genome sequencing and annotation.</title>
        <authorList>
            <consortium name="The Broad Institute Genomics Platform"/>
            <consortium name="The Broad Institute Genome Sequencing Center for Infectious Disease"/>
            <person name="Wu L."/>
            <person name="Ma J."/>
        </authorList>
    </citation>
    <scope>NUCLEOTIDE SEQUENCE [LARGE SCALE GENOMIC DNA]</scope>
    <source>
        <strain evidence="6">JCM 18958</strain>
    </source>
</reference>
<sequence>MRHVDPAGTPRGDAPDHRDGSSAARQFAALLPHAAVVEAVSHNVTERLGPAEAAAVAAAVPSRVAEFTTGRACAHEALRRLGVPAASIGRGGRGEPLWPAGVVGSITHCDGLRAAAVARRGEVTGVGIDAEPHLPLPVDVADLTLTPPERRRVAQLGAAVPDVAWDRVVFSLKEATYKLWYPLRREWLGFEEVDAAVHTDGTFTVDLPRPLPTPDGDVRVVRGRWAVTDGLLFTAAALTPGMSFPQR</sequence>
<dbReference type="PANTHER" id="PTHR38096:SF1">
    <property type="entry name" value="ENTEROBACTIN SYNTHASE COMPONENT D"/>
    <property type="match status" value="1"/>
</dbReference>
<name>A0ABP8WQP8_9MICC</name>
<dbReference type="PANTHER" id="PTHR38096">
    <property type="entry name" value="ENTEROBACTIN SYNTHASE COMPONENT D"/>
    <property type="match status" value="1"/>
</dbReference>
<dbReference type="PRINTS" id="PR01399">
    <property type="entry name" value="ENTSNTHTASED"/>
</dbReference>
<keyword evidence="1 5" id="KW-0808">Transferase</keyword>
<accession>A0ABP8WQP8</accession>
<dbReference type="RefSeq" id="WP_345310662.1">
    <property type="nucleotide sequence ID" value="NZ_BAABLN010000008.1"/>
</dbReference>
<dbReference type="Proteomes" id="UP001501446">
    <property type="component" value="Unassembled WGS sequence"/>
</dbReference>
<evidence type="ECO:0000256" key="1">
    <source>
        <dbReference type="ARBA" id="ARBA00022679"/>
    </source>
</evidence>
<evidence type="ECO:0000313" key="5">
    <source>
        <dbReference type="EMBL" id="GAA4693311.1"/>
    </source>
</evidence>